<protein>
    <submittedName>
        <fullName evidence="5">Trimethylamine methyltransferase</fullName>
    </submittedName>
</protein>
<gene>
    <name evidence="5" type="ORF">DCS45_04525</name>
</gene>
<keyword evidence="2 5" id="KW-0489">Methyltransferase</keyword>
<accession>A0A348W9B9</accession>
<feature type="non-terminal residue" evidence="5">
    <location>
        <position position="88"/>
    </location>
</feature>
<dbReference type="GO" id="GO:0032259">
    <property type="term" value="P:methylation"/>
    <property type="evidence" value="ECO:0007669"/>
    <property type="project" value="UniProtKB-KW"/>
</dbReference>
<proteinExistence type="inferred from homology"/>
<dbReference type="GO" id="GO:0008168">
    <property type="term" value="F:methyltransferase activity"/>
    <property type="evidence" value="ECO:0007669"/>
    <property type="project" value="UniProtKB-KW"/>
</dbReference>
<organism evidence="5 6">
    <name type="scientific">Roseovarius nubinhibens</name>
    <dbReference type="NCBI Taxonomy" id="314263"/>
    <lineage>
        <taxon>Bacteria</taxon>
        <taxon>Pseudomonadati</taxon>
        <taxon>Pseudomonadota</taxon>
        <taxon>Alphaproteobacteria</taxon>
        <taxon>Rhodobacterales</taxon>
        <taxon>Roseobacteraceae</taxon>
        <taxon>Roseovarius</taxon>
    </lineage>
</organism>
<comment type="similarity">
    <text evidence="1">Belongs to the trimethylamine methyltransferase family.</text>
</comment>
<evidence type="ECO:0000256" key="4">
    <source>
        <dbReference type="SAM" id="MobiDB-lite"/>
    </source>
</evidence>
<evidence type="ECO:0000256" key="1">
    <source>
        <dbReference type="ARBA" id="ARBA00007137"/>
    </source>
</evidence>
<evidence type="ECO:0000313" key="6">
    <source>
        <dbReference type="Proteomes" id="UP000264719"/>
    </source>
</evidence>
<keyword evidence="3 5" id="KW-0808">Transferase</keyword>
<evidence type="ECO:0000256" key="3">
    <source>
        <dbReference type="ARBA" id="ARBA00022679"/>
    </source>
</evidence>
<dbReference type="GO" id="GO:0015948">
    <property type="term" value="P:methanogenesis"/>
    <property type="evidence" value="ECO:0007669"/>
    <property type="project" value="InterPro"/>
</dbReference>
<dbReference type="Pfam" id="PF06253">
    <property type="entry name" value="MTTB"/>
    <property type="match status" value="1"/>
</dbReference>
<evidence type="ECO:0000313" key="5">
    <source>
        <dbReference type="EMBL" id="HAR51131.1"/>
    </source>
</evidence>
<sequence>MARRARTARRSDTTAPVAPASPYIRRSLPVFDVLSEDQLTRLEGQVDWLLENVGIAFRDDPAALDVWRRAGVVPGGEHGDLIKADAQW</sequence>
<dbReference type="Proteomes" id="UP000264719">
    <property type="component" value="Unassembled WGS sequence"/>
</dbReference>
<dbReference type="InterPro" id="IPR038601">
    <property type="entry name" value="MttB-like_sf"/>
</dbReference>
<reference evidence="5 6" key="1">
    <citation type="journal article" date="2018" name="Nat. Biotechnol.">
        <title>A standardized bacterial taxonomy based on genome phylogeny substantially revises the tree of life.</title>
        <authorList>
            <person name="Parks D.H."/>
            <person name="Chuvochina M."/>
            <person name="Waite D.W."/>
            <person name="Rinke C."/>
            <person name="Skarshewski A."/>
            <person name="Chaumeil P.A."/>
            <person name="Hugenholtz P."/>
        </authorList>
    </citation>
    <scope>NUCLEOTIDE SEQUENCE [LARGE SCALE GENOMIC DNA]</scope>
    <source>
        <strain evidence="5">UBA9169</strain>
    </source>
</reference>
<evidence type="ECO:0000256" key="2">
    <source>
        <dbReference type="ARBA" id="ARBA00022603"/>
    </source>
</evidence>
<dbReference type="Gene3D" id="3.20.20.480">
    <property type="entry name" value="Trimethylamine methyltransferase-like"/>
    <property type="match status" value="1"/>
</dbReference>
<comment type="caution">
    <text evidence="5">The sequence shown here is derived from an EMBL/GenBank/DDBJ whole genome shotgun (WGS) entry which is preliminary data.</text>
</comment>
<dbReference type="AlphaFoldDB" id="A0A348W9B9"/>
<feature type="region of interest" description="Disordered" evidence="4">
    <location>
        <begin position="1"/>
        <end position="20"/>
    </location>
</feature>
<dbReference type="InterPro" id="IPR010426">
    <property type="entry name" value="MTTB_MeTrfase"/>
</dbReference>
<dbReference type="EMBL" id="DMVW01000045">
    <property type="protein sequence ID" value="HAR51131.1"/>
    <property type="molecule type" value="Genomic_DNA"/>
</dbReference>
<name>A0A348W9B9_9RHOB</name>